<name>A0ABQ9WCI2_SAGOE</name>
<feature type="non-terminal residue" evidence="1">
    <location>
        <position position="1"/>
    </location>
</feature>
<reference evidence="1 2" key="1">
    <citation type="submission" date="2023-05" db="EMBL/GenBank/DDBJ databases">
        <title>B98-5 Cell Line De Novo Hybrid Assembly: An Optical Mapping Approach.</title>
        <authorList>
            <person name="Kananen K."/>
            <person name="Auerbach J.A."/>
            <person name="Kautto E."/>
            <person name="Blachly J.S."/>
        </authorList>
    </citation>
    <scope>NUCLEOTIDE SEQUENCE [LARGE SCALE GENOMIC DNA]</scope>
    <source>
        <strain evidence="1">B95-8</strain>
        <tissue evidence="1">Cell line</tissue>
    </source>
</reference>
<dbReference type="EMBL" id="JASSZA010000001">
    <property type="protein sequence ID" value="KAK2119185.1"/>
    <property type="molecule type" value="Genomic_DNA"/>
</dbReference>
<organism evidence="1 2">
    <name type="scientific">Saguinus oedipus</name>
    <name type="common">Cotton-top tamarin</name>
    <name type="synonym">Oedipomidas oedipus</name>
    <dbReference type="NCBI Taxonomy" id="9490"/>
    <lineage>
        <taxon>Eukaryota</taxon>
        <taxon>Metazoa</taxon>
        <taxon>Chordata</taxon>
        <taxon>Craniata</taxon>
        <taxon>Vertebrata</taxon>
        <taxon>Euteleostomi</taxon>
        <taxon>Mammalia</taxon>
        <taxon>Eutheria</taxon>
        <taxon>Euarchontoglires</taxon>
        <taxon>Primates</taxon>
        <taxon>Haplorrhini</taxon>
        <taxon>Platyrrhini</taxon>
        <taxon>Cebidae</taxon>
        <taxon>Callitrichinae</taxon>
        <taxon>Saguinus</taxon>
    </lineage>
</organism>
<accession>A0ABQ9WCI2</accession>
<keyword evidence="2" id="KW-1185">Reference proteome</keyword>
<evidence type="ECO:0000313" key="2">
    <source>
        <dbReference type="Proteomes" id="UP001266305"/>
    </source>
</evidence>
<proteinExistence type="predicted"/>
<comment type="caution">
    <text evidence="1">The sequence shown here is derived from an EMBL/GenBank/DDBJ whole genome shotgun (WGS) entry which is preliminary data.</text>
</comment>
<sequence>LPAPTGALSAASARRPASHWGLGRAVTGLAGNGTAAPYRVAAVSAPRPGPALGWWSRRVYRAVSLSAGFWQASRVFGNG</sequence>
<gene>
    <name evidence="1" type="ORF">P7K49_000571</name>
</gene>
<dbReference type="Proteomes" id="UP001266305">
    <property type="component" value="Unassembled WGS sequence"/>
</dbReference>
<protein>
    <submittedName>
        <fullName evidence="1">Uncharacterized protein</fullName>
    </submittedName>
</protein>
<evidence type="ECO:0000313" key="1">
    <source>
        <dbReference type="EMBL" id="KAK2119185.1"/>
    </source>
</evidence>